<dbReference type="AlphaFoldDB" id="A0A6J5IW82"/>
<dbReference type="Proteomes" id="UP000494301">
    <property type="component" value="Unassembled WGS sequence"/>
</dbReference>
<dbReference type="Pfam" id="PF06252">
    <property type="entry name" value="GemA"/>
    <property type="match status" value="1"/>
</dbReference>
<gene>
    <name evidence="1" type="ORF">BLA3211_01989</name>
</gene>
<name>A0A6J5IW82_9BURK</name>
<protein>
    <submittedName>
        <fullName evidence="1">Mu-like prophage protein gp16</fullName>
    </submittedName>
</protein>
<dbReference type="RefSeq" id="WP_122946833.1">
    <property type="nucleotide sequence ID" value="NZ_CABVQF010000059.1"/>
</dbReference>
<evidence type="ECO:0000313" key="1">
    <source>
        <dbReference type="EMBL" id="CAB3962919.1"/>
    </source>
</evidence>
<evidence type="ECO:0000313" key="2">
    <source>
        <dbReference type="Proteomes" id="UP000494301"/>
    </source>
</evidence>
<sequence length="146" mass="16327">MALSTDPSKRDSQMVRLKAMKAGMSEDQYKDWLLAHFGVRSATELSAKQRREAHARLHKLLDSMKPQAVAGAWNEPQLRKLSALWEQLAACGAVRVNTAEALESWATGRIPTLAALRFARADQLQYLIEAAKKWLLRVQPDAETTA</sequence>
<dbReference type="EMBL" id="CABWIL020000006">
    <property type="protein sequence ID" value="CAB3962919.1"/>
    <property type="molecule type" value="Genomic_DNA"/>
</dbReference>
<accession>A0A6J5IW82</accession>
<dbReference type="InterPro" id="IPR009363">
    <property type="entry name" value="Phage_Mu_Gp16"/>
</dbReference>
<organism evidence="1 2">
    <name type="scientific">Burkholderia aenigmatica</name>
    <dbReference type="NCBI Taxonomy" id="2015348"/>
    <lineage>
        <taxon>Bacteria</taxon>
        <taxon>Pseudomonadati</taxon>
        <taxon>Pseudomonadota</taxon>
        <taxon>Betaproteobacteria</taxon>
        <taxon>Burkholderiales</taxon>
        <taxon>Burkholderiaceae</taxon>
        <taxon>Burkholderia</taxon>
        <taxon>Burkholderia cepacia complex</taxon>
    </lineage>
</organism>
<reference evidence="1 2" key="1">
    <citation type="submission" date="2020-04" db="EMBL/GenBank/DDBJ databases">
        <authorList>
            <person name="Depoorter E."/>
        </authorList>
    </citation>
    <scope>NUCLEOTIDE SEQUENCE [LARGE SCALE GENOMIC DNA]</scope>
    <source>
        <strain evidence="1 2">BCC0217</strain>
    </source>
</reference>
<proteinExistence type="predicted"/>